<dbReference type="InterPro" id="IPR001680">
    <property type="entry name" value="WD40_rpt"/>
</dbReference>
<dbReference type="PANTHER" id="PTHR19879:SF9">
    <property type="entry name" value="TRANSCRIPTION INITIATION FACTOR TFIID SUBUNIT 5"/>
    <property type="match status" value="1"/>
</dbReference>
<organism evidence="2 3">
    <name type="scientific">Alienimonas chondri</name>
    <dbReference type="NCBI Taxonomy" id="2681879"/>
    <lineage>
        <taxon>Bacteria</taxon>
        <taxon>Pseudomonadati</taxon>
        <taxon>Planctomycetota</taxon>
        <taxon>Planctomycetia</taxon>
        <taxon>Planctomycetales</taxon>
        <taxon>Planctomycetaceae</taxon>
        <taxon>Alienimonas</taxon>
    </lineage>
</organism>
<comment type="caution">
    <text evidence="2">The sequence shown here is derived from an EMBL/GenBank/DDBJ whole genome shotgun (WGS) entry which is preliminary data.</text>
</comment>
<dbReference type="SMART" id="SM00320">
    <property type="entry name" value="WD40"/>
    <property type="match status" value="6"/>
</dbReference>
<dbReference type="InterPro" id="IPR015943">
    <property type="entry name" value="WD40/YVTN_repeat-like_dom_sf"/>
</dbReference>
<dbReference type="PANTHER" id="PTHR19879">
    <property type="entry name" value="TRANSCRIPTION INITIATION FACTOR TFIID"/>
    <property type="match status" value="1"/>
</dbReference>
<dbReference type="RefSeq" id="WP_171184313.1">
    <property type="nucleotide sequence ID" value="NZ_WTPX01000019.1"/>
</dbReference>
<dbReference type="PROSITE" id="PS50082">
    <property type="entry name" value="WD_REPEATS_2"/>
    <property type="match status" value="1"/>
</dbReference>
<dbReference type="EMBL" id="WTPX01000019">
    <property type="protein sequence ID" value="NNJ24891.1"/>
    <property type="molecule type" value="Genomic_DNA"/>
</dbReference>
<protein>
    <recommendedName>
        <fullName evidence="4">WD40 repeat domain-containing protein</fullName>
    </recommendedName>
</protein>
<feature type="repeat" description="WD" evidence="1">
    <location>
        <begin position="144"/>
        <end position="185"/>
    </location>
</feature>
<sequence>MLALLLAFTPFDQIEPPRAPIAAALFAPAGDSALVCSQDGVREIDWPTLAVRRRLAVDVADPRAAAFSPSGDRLAVVGGRPAEAGAVAILTWPSGEVVQRLPSRHDDSITAVLWLDENRLATASLDRRVLVRRVDGADVSPEIMEGHSKGATALAALPGGEALVSAGVDASVRVWAIEGGELLRSLSLHIGPIHAVAVRPAADELPIVASVGDDRTVRFWQPTIGRMVRFARLPSPGLSAAWLPDGTRLAVGCRDGRVRLIDPLTVRVVADLPAFDAWVDAVAVHPSGTALLVGGPHGIARHIRLPSLQGSAAE</sequence>
<accession>A0ABX1VBT4</accession>
<dbReference type="SUPFAM" id="SSF50998">
    <property type="entry name" value="Quinoprotein alcohol dehydrogenase-like"/>
    <property type="match status" value="1"/>
</dbReference>
<name>A0ABX1VBT4_9PLAN</name>
<keyword evidence="1" id="KW-0853">WD repeat</keyword>
<dbReference type="InterPro" id="IPR011047">
    <property type="entry name" value="Quinoprotein_ADH-like_sf"/>
</dbReference>
<dbReference type="Proteomes" id="UP000609651">
    <property type="component" value="Unassembled WGS sequence"/>
</dbReference>
<reference evidence="2 3" key="1">
    <citation type="journal article" date="2020" name="Syst. Appl. Microbiol.">
        <title>Alienimonas chondri sp. nov., a novel planctomycete isolated from the biofilm of the red alga Chondrus crispus.</title>
        <authorList>
            <person name="Vitorino I."/>
            <person name="Albuquerque L."/>
            <person name="Wiegand S."/>
            <person name="Kallscheuer N."/>
            <person name="da Costa M.S."/>
            <person name="Lobo-da-Cunha A."/>
            <person name="Jogler C."/>
            <person name="Lage O.M."/>
        </authorList>
    </citation>
    <scope>NUCLEOTIDE SEQUENCE [LARGE SCALE GENOMIC DNA]</scope>
    <source>
        <strain evidence="2 3">LzC2</strain>
    </source>
</reference>
<keyword evidence="3" id="KW-1185">Reference proteome</keyword>
<dbReference type="Gene3D" id="2.130.10.10">
    <property type="entry name" value="YVTN repeat-like/Quinoprotein amine dehydrogenase"/>
    <property type="match status" value="2"/>
</dbReference>
<gene>
    <name evidence="2" type="ORF">LzC2_09530</name>
</gene>
<proteinExistence type="predicted"/>
<evidence type="ECO:0000313" key="3">
    <source>
        <dbReference type="Proteomes" id="UP000609651"/>
    </source>
</evidence>
<evidence type="ECO:0000313" key="2">
    <source>
        <dbReference type="EMBL" id="NNJ24891.1"/>
    </source>
</evidence>
<dbReference type="PROSITE" id="PS50294">
    <property type="entry name" value="WD_REPEATS_REGION"/>
    <property type="match status" value="1"/>
</dbReference>
<dbReference type="Pfam" id="PF00400">
    <property type="entry name" value="WD40"/>
    <property type="match status" value="3"/>
</dbReference>
<evidence type="ECO:0000256" key="1">
    <source>
        <dbReference type="PROSITE-ProRule" id="PRU00221"/>
    </source>
</evidence>
<evidence type="ECO:0008006" key="4">
    <source>
        <dbReference type="Google" id="ProtNLM"/>
    </source>
</evidence>